<organism evidence="3 4">
    <name type="scientific">Hibiscus syriacus</name>
    <name type="common">Rose of Sharon</name>
    <dbReference type="NCBI Taxonomy" id="106335"/>
    <lineage>
        <taxon>Eukaryota</taxon>
        <taxon>Viridiplantae</taxon>
        <taxon>Streptophyta</taxon>
        <taxon>Embryophyta</taxon>
        <taxon>Tracheophyta</taxon>
        <taxon>Spermatophyta</taxon>
        <taxon>Magnoliopsida</taxon>
        <taxon>eudicotyledons</taxon>
        <taxon>Gunneridae</taxon>
        <taxon>Pentapetalae</taxon>
        <taxon>rosids</taxon>
        <taxon>malvids</taxon>
        <taxon>Malvales</taxon>
        <taxon>Malvaceae</taxon>
        <taxon>Malvoideae</taxon>
        <taxon>Hibiscus</taxon>
    </lineage>
</organism>
<evidence type="ECO:0000259" key="2">
    <source>
        <dbReference type="PROSITE" id="PS50994"/>
    </source>
</evidence>
<accession>A0A6A2WFH0</accession>
<dbReference type="SUPFAM" id="SSF53098">
    <property type="entry name" value="Ribonuclease H-like"/>
    <property type="match status" value="1"/>
</dbReference>
<dbReference type="Pfam" id="PF07727">
    <property type="entry name" value="RVT_2"/>
    <property type="match status" value="1"/>
</dbReference>
<evidence type="ECO:0000256" key="1">
    <source>
        <dbReference type="SAM" id="MobiDB-lite"/>
    </source>
</evidence>
<dbReference type="EMBL" id="VEPZ02001759">
    <property type="protein sequence ID" value="KAE8657482.1"/>
    <property type="molecule type" value="Genomic_DNA"/>
</dbReference>
<evidence type="ECO:0000313" key="4">
    <source>
        <dbReference type="Proteomes" id="UP000436088"/>
    </source>
</evidence>
<dbReference type="PANTHER" id="PTHR11439:SF467">
    <property type="entry name" value="INTEGRASE CATALYTIC DOMAIN-CONTAINING PROTEIN"/>
    <property type="match status" value="1"/>
</dbReference>
<dbReference type="GO" id="GO:0015074">
    <property type="term" value="P:DNA integration"/>
    <property type="evidence" value="ECO:0007669"/>
    <property type="project" value="InterPro"/>
</dbReference>
<dbReference type="CDD" id="cd09272">
    <property type="entry name" value="RNase_HI_RT_Ty1"/>
    <property type="match status" value="1"/>
</dbReference>
<comment type="caution">
    <text evidence="3">The sequence shown here is derived from an EMBL/GenBank/DDBJ whole genome shotgun (WGS) entry which is preliminary data.</text>
</comment>
<dbReference type="PANTHER" id="PTHR11439">
    <property type="entry name" value="GAG-POL-RELATED RETROTRANSPOSON"/>
    <property type="match status" value="1"/>
</dbReference>
<gene>
    <name evidence="3" type="ORF">F3Y22_tig00116994pilonHSYRG00013</name>
</gene>
<feature type="compositionally biased region" description="Low complexity" evidence="1">
    <location>
        <begin position="187"/>
        <end position="200"/>
    </location>
</feature>
<evidence type="ECO:0000313" key="3">
    <source>
        <dbReference type="EMBL" id="KAE8657482.1"/>
    </source>
</evidence>
<protein>
    <recommendedName>
        <fullName evidence="2">Integrase catalytic domain-containing protein</fullName>
    </recommendedName>
</protein>
<dbReference type="InterPro" id="IPR036397">
    <property type="entry name" value="RNaseH_sf"/>
</dbReference>
<reference evidence="3" key="1">
    <citation type="submission" date="2019-09" db="EMBL/GenBank/DDBJ databases">
        <title>Draft genome information of white flower Hibiscus syriacus.</title>
        <authorList>
            <person name="Kim Y.-M."/>
        </authorList>
    </citation>
    <scope>NUCLEOTIDE SEQUENCE [LARGE SCALE GENOMIC DNA]</scope>
    <source>
        <strain evidence="3">YM2019G1</strain>
    </source>
</reference>
<keyword evidence="4" id="KW-1185">Reference proteome</keyword>
<dbReference type="InterPro" id="IPR025724">
    <property type="entry name" value="GAG-pre-integrase_dom"/>
</dbReference>
<dbReference type="PROSITE" id="PS50994">
    <property type="entry name" value="INTEGRASE"/>
    <property type="match status" value="1"/>
</dbReference>
<feature type="region of interest" description="Disordered" evidence="1">
    <location>
        <begin position="175"/>
        <end position="206"/>
    </location>
</feature>
<dbReference type="SUPFAM" id="SSF56672">
    <property type="entry name" value="DNA/RNA polymerases"/>
    <property type="match status" value="1"/>
</dbReference>
<name>A0A6A2WFH0_HIBSY</name>
<dbReference type="InterPro" id="IPR043502">
    <property type="entry name" value="DNA/RNA_pol_sf"/>
</dbReference>
<dbReference type="Pfam" id="PF00665">
    <property type="entry name" value="rve"/>
    <property type="match status" value="1"/>
</dbReference>
<feature type="domain" description="Integrase catalytic" evidence="2">
    <location>
        <begin position="400"/>
        <end position="596"/>
    </location>
</feature>
<dbReference type="InterPro" id="IPR013103">
    <property type="entry name" value="RVT_2"/>
</dbReference>
<dbReference type="GO" id="GO:0003676">
    <property type="term" value="F:nucleic acid binding"/>
    <property type="evidence" value="ECO:0007669"/>
    <property type="project" value="InterPro"/>
</dbReference>
<dbReference type="Proteomes" id="UP000436088">
    <property type="component" value="Unassembled WGS sequence"/>
</dbReference>
<dbReference type="Pfam" id="PF13976">
    <property type="entry name" value="gag_pre-integrs"/>
    <property type="match status" value="1"/>
</dbReference>
<dbReference type="AlphaFoldDB" id="A0A6A2WFH0"/>
<proteinExistence type="predicted"/>
<dbReference type="Gene3D" id="3.30.420.10">
    <property type="entry name" value="Ribonuclease H-like superfamily/Ribonuclease H"/>
    <property type="match status" value="1"/>
</dbReference>
<dbReference type="InterPro" id="IPR001584">
    <property type="entry name" value="Integrase_cat-core"/>
</dbReference>
<dbReference type="InterPro" id="IPR012337">
    <property type="entry name" value="RNaseH-like_sf"/>
</dbReference>
<sequence length="1245" mass="137588">MFGIQHIPKHDTVKLTESTYHLRKHQVALIIDGYGLLRFISADSITPNEFITNASGQLEENPVFVAHRQQDKLLASCLLTTTGLTIREYLAKVKSIYDLLNASSSVVIGQEHVNVVLVGLTMEFESIIAIASRENFSLDVLTEMLLDCEARQKVFLSEGISTNLVLHSREGDAVETDSCGTQDANTGSSQGHLSHGQSNSYRGKGRGHNNNRLQCQLCGRFGHVVQTCYHRFDRDYTGVSGSELLTENGSKSTDAVNSVKYVKSGGQPYAHTIASMPSRSNFVPTPVYFLSPYPPGYYSFPGFSPGFASNASYGPHGTLYTGGNSLLMGNGDDIPITHVGQEFHPSECLVKDAQTQVVLLRGRLTDDGLYQLLPCKNRGSSALVNNVSKSTTSLNLWHQRLGHPSLDTVRLVLKSCNLASNKNDELSGPAPVCSTEGFLYYVSFVDVCSRYTWVYLLKRKSEVAQCFLDFAKFVEVQFGYKIKALQTDGGGEYQPLRKWFYTSGVQHRLSCPGTSEQNGKAERKHRLIVETRLTMLAQASLPQEFWSYAFVYVVYLINQLPTLFCMASLLLKLYIVSCQIILFSGVAPDNGVSTGIILLVLPVQTLHAPLNSTRALPMHTPPAYTPPVHVTSPHASSTNALFSTTNIPLVSPVQTMCGPSMCAPPTPTPSTCALLLHNPSTRAPTMQAPTMCAMAPCTAGPMPFPQCSTFVPLSESNSLSTGPVPSHVVVVHDDDSYRTEPAHAHFGATSTHVNNQRVGTTPLVGNSPSEAPKTDGQILPARVPETIVYLPSRVIHNKHSMVTWVKDGIRKPRVLHVQYFDEEPQFIKEAIKIPHWKKLHMKRIDFHEVFSPVVKPVTVRVILTLALTMGWLLHQVDINNVFLNGALMEKVYMTQPPGFVQAGDSLVCKLHKAIYGLKQAPRAWFESLREYLVFEQFVLSKSDSSLFVRKSANNVLYMLVYVDDIVVTGSEAGEVQCVIEKLHARFSLKDLGSLSFFLGIEVRSDNSGLIFTQQKYIRELLHKHGFDDVKSLPTPMVSNCKLSIDASDPIEDAAQYRSIVGALQYIVVTRPDIVFAVNKVCQFMQSPRNSHFQAVKRILRYLQGTADYGLRFRASSRMSLTGFADADWGSNPDDRCSTTGYCIFFGGNPISWSSHKQQVVYRSTAEAEYMSVASAAADIVWIELLLQELCVASHGKATLWCDNSSTVAVNEVPSYEQVVDVLTKPLSSSSFLKHRHKLLVTQLRG</sequence>